<organism evidence="1 2">
    <name type="scientific">Flavobacterium cupriresistens</name>
    <dbReference type="NCBI Taxonomy" id="2893885"/>
    <lineage>
        <taxon>Bacteria</taxon>
        <taxon>Pseudomonadati</taxon>
        <taxon>Bacteroidota</taxon>
        <taxon>Flavobacteriia</taxon>
        <taxon>Flavobacteriales</taxon>
        <taxon>Flavobacteriaceae</taxon>
        <taxon>Flavobacterium</taxon>
    </lineage>
</organism>
<comment type="caution">
    <text evidence="1">The sequence shown here is derived from an EMBL/GenBank/DDBJ whole genome shotgun (WGS) entry which is preliminary data.</text>
</comment>
<dbReference type="EMBL" id="JAWXVI010000009">
    <property type="protein sequence ID" value="MDX6191276.1"/>
    <property type="molecule type" value="Genomic_DNA"/>
</dbReference>
<protein>
    <submittedName>
        <fullName evidence="1">Uncharacterized protein</fullName>
    </submittedName>
</protein>
<sequence length="133" mass="15347">MTLKSVTKNASNLLERVFKIKRTGNSIDLSNSFYVSNKEISPVSFEAEIYKITFRTEQNGEAKTYDLFLPFNELICEHEIAFLEDYLGILLSGDGSQFEILEFRSDFSIQFDQENSYFIASDEVNNGLLLFRK</sequence>
<gene>
    <name evidence="1" type="ORF">SGQ83_18120</name>
</gene>
<accession>A0ABU4RG65</accession>
<reference evidence="1 2" key="1">
    <citation type="submission" date="2023-11" db="EMBL/GenBank/DDBJ databases">
        <title>Unpublished Manusciprt.</title>
        <authorList>
            <person name="Saticioglu I.B."/>
            <person name="Ay H."/>
            <person name="Ajmi N."/>
            <person name="Altun S."/>
            <person name="Duman M."/>
        </authorList>
    </citation>
    <scope>NUCLEOTIDE SEQUENCE [LARGE SCALE GENOMIC DNA]</scope>
    <source>
        <strain evidence="1 2">Fl-318</strain>
    </source>
</reference>
<name>A0ABU4RG65_9FLAO</name>
<dbReference type="RefSeq" id="WP_230002853.1">
    <property type="nucleotide sequence ID" value="NZ_CP087134.1"/>
</dbReference>
<evidence type="ECO:0000313" key="2">
    <source>
        <dbReference type="Proteomes" id="UP001273350"/>
    </source>
</evidence>
<proteinExistence type="predicted"/>
<dbReference type="Proteomes" id="UP001273350">
    <property type="component" value="Unassembled WGS sequence"/>
</dbReference>
<evidence type="ECO:0000313" key="1">
    <source>
        <dbReference type="EMBL" id="MDX6191276.1"/>
    </source>
</evidence>
<keyword evidence="2" id="KW-1185">Reference proteome</keyword>